<dbReference type="PANTHER" id="PTHR43019">
    <property type="entry name" value="SERINE ENDOPROTEASE DEGS"/>
    <property type="match status" value="1"/>
</dbReference>
<keyword evidence="1" id="KW-0732">Signal</keyword>
<dbReference type="EMBL" id="JAJKFT010000004">
    <property type="protein sequence ID" value="MCC9627797.1"/>
    <property type="molecule type" value="Genomic_DNA"/>
</dbReference>
<keyword evidence="3" id="KW-1185">Reference proteome</keyword>
<reference evidence="2" key="1">
    <citation type="submission" date="2021-11" db="EMBL/GenBank/DDBJ databases">
        <title>Genome sequence.</title>
        <authorList>
            <person name="Sun Q."/>
        </authorList>
    </citation>
    <scope>NUCLEOTIDE SEQUENCE</scope>
    <source>
        <strain evidence="2">JC732</strain>
    </source>
</reference>
<dbReference type="GO" id="GO:0006508">
    <property type="term" value="P:proteolysis"/>
    <property type="evidence" value="ECO:0007669"/>
    <property type="project" value="UniProtKB-KW"/>
</dbReference>
<sequence length="578" mass="63726">MKLERIARQTPQVIAIALLLSCCGFARAQNVNQQAAAATAFVKQTELGEGTAFCIRADGLFVTNCHVLLQLELLSETTLVINSGQGDKQQEVKAKLLSTNLEWDLALLKVDGRNDWPTLDILAENEKLELGDEVLAFGFPFGTLPEGKNPSITRDPGQITSLPQDENGNYTDIKFNAGVNPGNSGGPLVDAEGRVLGVVARKMAFPAVGTSFAISYQRLREFLKQPGLSAANDVSKWEDRNQAMDFQVRVITDFGAVRPDTIEVAVSADGETWRTTQTSLPADKDEVVVHLTPDPRKDLPLLLRRGHSFTKPTEKELLKIDDRVIHGATGTRLSDVARLVRIPNDEASLELRSGRGVKVSVKDLHRGEELLPAATWDSSTVHVDDPRKGAIDCVIRAKIGDQIVREVAMPFVFTQRPPFKNSPGDRPVISENGPVDNFHIQIPLQGQVTFNIGRFGRKTEQDDHYFTGFALAYASGQHTPPGNFSLWGPFIRVNGKMWHYAMAENSSLAPNILSIELKDGEWDCEVARDWAAGAEGKDLQEGEVDIRYPVPNLTMVTLRTPQGKPATYRIRFFLKTAK</sequence>
<organism evidence="2 3">
    <name type="scientific">Blastopirellula sediminis</name>
    <dbReference type="NCBI Taxonomy" id="2894196"/>
    <lineage>
        <taxon>Bacteria</taxon>
        <taxon>Pseudomonadati</taxon>
        <taxon>Planctomycetota</taxon>
        <taxon>Planctomycetia</taxon>
        <taxon>Pirellulales</taxon>
        <taxon>Pirellulaceae</taxon>
        <taxon>Blastopirellula</taxon>
    </lineage>
</organism>
<name>A0A9X1MK63_9BACT</name>
<dbReference type="RefSeq" id="WP_230216484.1">
    <property type="nucleotide sequence ID" value="NZ_JAJKFT010000004.1"/>
</dbReference>
<dbReference type="PRINTS" id="PR00834">
    <property type="entry name" value="PROTEASES2C"/>
</dbReference>
<dbReference type="PANTHER" id="PTHR43019:SF23">
    <property type="entry name" value="PROTEASE DO-LIKE 5, CHLOROPLASTIC"/>
    <property type="match status" value="1"/>
</dbReference>
<evidence type="ECO:0000313" key="3">
    <source>
        <dbReference type="Proteomes" id="UP001139103"/>
    </source>
</evidence>
<dbReference type="PROSITE" id="PS51257">
    <property type="entry name" value="PROKAR_LIPOPROTEIN"/>
    <property type="match status" value="1"/>
</dbReference>
<proteinExistence type="predicted"/>
<keyword evidence="2" id="KW-0378">Hydrolase</keyword>
<feature type="chain" id="PRO_5040797331" evidence="1">
    <location>
        <begin position="29"/>
        <end position="578"/>
    </location>
</feature>
<dbReference type="InterPro" id="IPR001940">
    <property type="entry name" value="Peptidase_S1C"/>
</dbReference>
<dbReference type="Proteomes" id="UP001139103">
    <property type="component" value="Unassembled WGS sequence"/>
</dbReference>
<comment type="caution">
    <text evidence="2">The sequence shown here is derived from an EMBL/GenBank/DDBJ whole genome shotgun (WGS) entry which is preliminary data.</text>
</comment>
<keyword evidence="2" id="KW-0645">Protease</keyword>
<dbReference type="Gene3D" id="2.40.10.120">
    <property type="match status" value="1"/>
</dbReference>
<dbReference type="InterPro" id="IPR009003">
    <property type="entry name" value="Peptidase_S1_PA"/>
</dbReference>
<feature type="signal peptide" evidence="1">
    <location>
        <begin position="1"/>
        <end position="28"/>
    </location>
</feature>
<evidence type="ECO:0000313" key="2">
    <source>
        <dbReference type="EMBL" id="MCC9627797.1"/>
    </source>
</evidence>
<dbReference type="AlphaFoldDB" id="A0A9X1MK63"/>
<protein>
    <submittedName>
        <fullName evidence="2">Serine protease</fullName>
    </submittedName>
</protein>
<evidence type="ECO:0000256" key="1">
    <source>
        <dbReference type="SAM" id="SignalP"/>
    </source>
</evidence>
<dbReference type="Pfam" id="PF13365">
    <property type="entry name" value="Trypsin_2"/>
    <property type="match status" value="1"/>
</dbReference>
<accession>A0A9X1MK63</accession>
<dbReference type="GO" id="GO:0004252">
    <property type="term" value="F:serine-type endopeptidase activity"/>
    <property type="evidence" value="ECO:0007669"/>
    <property type="project" value="InterPro"/>
</dbReference>
<gene>
    <name evidence="2" type="ORF">LOC68_05270</name>
</gene>
<dbReference type="SUPFAM" id="SSF50494">
    <property type="entry name" value="Trypsin-like serine proteases"/>
    <property type="match status" value="1"/>
</dbReference>